<feature type="region of interest" description="Disordered" evidence="1">
    <location>
        <begin position="47"/>
        <end position="78"/>
    </location>
</feature>
<dbReference type="STRING" id="928856.SAMN04488049_104307"/>
<keyword evidence="3" id="KW-1185">Reference proteome</keyword>
<reference evidence="2 3" key="1">
    <citation type="submission" date="2015-09" db="EMBL/GenBank/DDBJ databases">
        <authorList>
            <consortium name="Swine Surveillance"/>
        </authorList>
    </citation>
    <scope>NUCLEOTIDE SEQUENCE [LARGE SCALE GENOMIC DNA]</scope>
    <source>
        <strain evidence="2 3">CECT 7557</strain>
    </source>
</reference>
<proteinExistence type="predicted"/>
<dbReference type="Pfam" id="PF11150">
    <property type="entry name" value="DUF2927"/>
    <property type="match status" value="1"/>
</dbReference>
<evidence type="ECO:0008006" key="4">
    <source>
        <dbReference type="Google" id="ProtNLM"/>
    </source>
</evidence>
<evidence type="ECO:0000313" key="2">
    <source>
        <dbReference type="EMBL" id="CUH80647.1"/>
    </source>
</evidence>
<gene>
    <name evidence="2" type="ORF">TRM7557_03024</name>
</gene>
<dbReference type="EMBL" id="CYSD01000039">
    <property type="protein sequence ID" value="CUH80647.1"/>
    <property type="molecule type" value="Genomic_DNA"/>
</dbReference>
<evidence type="ECO:0000313" key="3">
    <source>
        <dbReference type="Proteomes" id="UP000052022"/>
    </source>
</evidence>
<accession>A0A0P1GFS5</accession>
<evidence type="ECO:0000256" key="1">
    <source>
        <dbReference type="SAM" id="MobiDB-lite"/>
    </source>
</evidence>
<dbReference type="AlphaFoldDB" id="A0A0P1GFS5"/>
<sequence length="479" mass="52499">MSFHKNREGQTKALRPLGTQTAPVWLWRGLMLGSLCLALAACDPAPRTIDTPSRGDASGSVTPLPRMNHFDSKPAPLPDRSNADMARDFLDLHFALEGGSRLPVLTRFEGPINVTVTGQPTATLNRDLQALLTRLRREAGIPLRQVSAGTPAQITIEAVTRAQIQRTLPQAACFVVPNVSSLDEYRRKRNQLSTSWADLRRRERLAIFVPNDVSPQELRDCLHEELAQALGPLNDLYRLPDSVFNDDNVHTVLTGFDMLMLRATYAPDLRTGMTREQVAARIPAILNRLNPRGERRASDPLPSTPRRWSAAVEAALGSSNSGLAPQVAAARAAAIARDLGWVDHRRAFSHFLVGRAKQPADRRLALAHFQTAENYLPSPTLHAPLRALVATRIAALHLSLGEPAQALAKTGPAMETARATENAALLATLMLLRAEALDQMSRPTEANALRRESLGWARYGLGPDWAIRARERDIAALSP</sequence>
<dbReference type="Proteomes" id="UP000052022">
    <property type="component" value="Unassembled WGS sequence"/>
</dbReference>
<protein>
    <recommendedName>
        <fullName evidence="4">ATP-dependent transcriptional regulator</fullName>
    </recommendedName>
</protein>
<organism evidence="2 3">
    <name type="scientific">Tritonibacter multivorans</name>
    <dbReference type="NCBI Taxonomy" id="928856"/>
    <lineage>
        <taxon>Bacteria</taxon>
        <taxon>Pseudomonadati</taxon>
        <taxon>Pseudomonadota</taxon>
        <taxon>Alphaproteobacteria</taxon>
        <taxon>Rhodobacterales</taxon>
        <taxon>Paracoccaceae</taxon>
        <taxon>Tritonibacter</taxon>
    </lineage>
</organism>
<dbReference type="InterPro" id="IPR021323">
    <property type="entry name" value="DUF2927"/>
</dbReference>
<name>A0A0P1GFS5_9RHOB</name>